<dbReference type="GO" id="GO:0005524">
    <property type="term" value="F:ATP binding"/>
    <property type="evidence" value="ECO:0007669"/>
    <property type="project" value="UniProtKB-UniRule"/>
</dbReference>
<dbReference type="PANTHER" id="PTHR12247:SF130">
    <property type="entry name" value="SAM DOMAIN-CONTAINING PROTEIN"/>
    <property type="match status" value="1"/>
</dbReference>
<dbReference type="GO" id="GO:0004674">
    <property type="term" value="F:protein serine/threonine kinase activity"/>
    <property type="evidence" value="ECO:0007669"/>
    <property type="project" value="UniProtKB-KW"/>
</dbReference>
<dbReference type="OrthoDB" id="8188861at2759"/>
<dbReference type="SMART" id="SM00220">
    <property type="entry name" value="S_TKc"/>
    <property type="match status" value="1"/>
</dbReference>
<feature type="compositionally biased region" description="Polar residues" evidence="17">
    <location>
        <begin position="392"/>
        <end position="416"/>
    </location>
</feature>
<dbReference type="PROSITE" id="PS51802">
    <property type="entry name" value="ZF_CCHHC"/>
    <property type="match status" value="1"/>
</dbReference>
<reference evidence="20" key="1">
    <citation type="submission" date="2020-07" db="EMBL/GenBank/DDBJ databases">
        <title>Clarias magur genome sequencing, assembly and annotation.</title>
        <authorList>
            <person name="Kushwaha B."/>
            <person name="Kumar R."/>
            <person name="Das P."/>
            <person name="Joshi C.G."/>
            <person name="Kumar D."/>
            <person name="Nagpure N.S."/>
            <person name="Pandey M."/>
            <person name="Agarwal S."/>
            <person name="Srivastava S."/>
            <person name="Singh M."/>
            <person name="Sahoo L."/>
            <person name="Jayasankar P."/>
            <person name="Meher P.K."/>
            <person name="Koringa P.G."/>
            <person name="Iquebal M.A."/>
            <person name="Das S.P."/>
            <person name="Bit A."/>
            <person name="Patnaik S."/>
            <person name="Patel N."/>
            <person name="Shah T.M."/>
            <person name="Hinsu A."/>
            <person name="Jena J.K."/>
        </authorList>
    </citation>
    <scope>NUCLEOTIDE SEQUENCE</scope>
    <source>
        <strain evidence="20">CIFAMagur01</strain>
        <tissue evidence="20">Testis</tissue>
    </source>
</reference>
<feature type="repeat" description="MBT" evidence="14">
    <location>
        <begin position="657"/>
        <end position="756"/>
    </location>
</feature>
<evidence type="ECO:0000256" key="9">
    <source>
        <dbReference type="ARBA" id="ARBA00022833"/>
    </source>
</evidence>
<feature type="non-terminal residue" evidence="20">
    <location>
        <position position="1053"/>
    </location>
</feature>
<dbReference type="Gene3D" id="1.10.510.10">
    <property type="entry name" value="Transferase(Phosphotransferase) domain 1"/>
    <property type="match status" value="1"/>
</dbReference>
<dbReference type="Pfam" id="PF02820">
    <property type="entry name" value="MBT"/>
    <property type="match status" value="3"/>
</dbReference>
<dbReference type="FunFam" id="3.30.200.20:FF:000103">
    <property type="entry name" value="Protein kinase C"/>
    <property type="match status" value="1"/>
</dbReference>
<dbReference type="GO" id="GO:0003682">
    <property type="term" value="F:chromatin binding"/>
    <property type="evidence" value="ECO:0007669"/>
    <property type="project" value="TreeGrafter"/>
</dbReference>
<dbReference type="GO" id="GO:0045892">
    <property type="term" value="P:negative regulation of DNA-templated transcription"/>
    <property type="evidence" value="ECO:0007669"/>
    <property type="project" value="TreeGrafter"/>
</dbReference>
<evidence type="ECO:0000256" key="7">
    <source>
        <dbReference type="ARBA" id="ARBA00022771"/>
    </source>
</evidence>
<dbReference type="Pfam" id="PF00069">
    <property type="entry name" value="Pkinase"/>
    <property type="match status" value="1"/>
</dbReference>
<dbReference type="InterPro" id="IPR002515">
    <property type="entry name" value="Znf_C2H2C"/>
</dbReference>
<accession>A0A8J4ULJ9</accession>
<dbReference type="EMBL" id="QNUK01000059">
    <property type="protein sequence ID" value="KAF5904329.1"/>
    <property type="molecule type" value="Genomic_DNA"/>
</dbReference>
<evidence type="ECO:0000256" key="1">
    <source>
        <dbReference type="ARBA" id="ARBA00004123"/>
    </source>
</evidence>
<dbReference type="InterPro" id="IPR008271">
    <property type="entry name" value="Ser/Thr_kinase_AS"/>
</dbReference>
<dbReference type="AlphaFoldDB" id="A0A8J4ULJ9"/>
<keyword evidence="11" id="KW-0805">Transcription regulation</keyword>
<dbReference type="Gene3D" id="2.30.30.140">
    <property type="match status" value="3"/>
</dbReference>
<evidence type="ECO:0000256" key="14">
    <source>
        <dbReference type="PROSITE-ProRule" id="PRU00459"/>
    </source>
</evidence>
<dbReference type="InterPro" id="IPR017441">
    <property type="entry name" value="Protein_kinase_ATP_BS"/>
</dbReference>
<evidence type="ECO:0000256" key="6">
    <source>
        <dbReference type="ARBA" id="ARBA00022741"/>
    </source>
</evidence>
<dbReference type="GO" id="GO:0008270">
    <property type="term" value="F:zinc ion binding"/>
    <property type="evidence" value="ECO:0007669"/>
    <property type="project" value="UniProtKB-KW"/>
</dbReference>
<feature type="region of interest" description="Disordered" evidence="17">
    <location>
        <begin position="912"/>
        <end position="982"/>
    </location>
</feature>
<evidence type="ECO:0000313" key="21">
    <source>
        <dbReference type="Proteomes" id="UP000727407"/>
    </source>
</evidence>
<dbReference type="PANTHER" id="PTHR12247">
    <property type="entry name" value="POLYCOMB GROUP PROTEIN"/>
    <property type="match status" value="1"/>
</dbReference>
<dbReference type="SMART" id="SM00561">
    <property type="entry name" value="MBT"/>
    <property type="match status" value="3"/>
</dbReference>
<feature type="repeat" description="MBT" evidence="14">
    <location>
        <begin position="765"/>
        <end position="860"/>
    </location>
</feature>
<evidence type="ECO:0000256" key="12">
    <source>
        <dbReference type="ARBA" id="ARBA00023163"/>
    </source>
</evidence>
<proteinExistence type="predicted"/>
<organism evidence="20 21">
    <name type="scientific">Clarias magur</name>
    <name type="common">Asian catfish</name>
    <name type="synonym">Macropteronotus magur</name>
    <dbReference type="NCBI Taxonomy" id="1594786"/>
    <lineage>
        <taxon>Eukaryota</taxon>
        <taxon>Metazoa</taxon>
        <taxon>Chordata</taxon>
        <taxon>Craniata</taxon>
        <taxon>Vertebrata</taxon>
        <taxon>Euteleostomi</taxon>
        <taxon>Actinopterygii</taxon>
        <taxon>Neopterygii</taxon>
        <taxon>Teleostei</taxon>
        <taxon>Ostariophysi</taxon>
        <taxon>Siluriformes</taxon>
        <taxon>Clariidae</taxon>
        <taxon>Clarias</taxon>
    </lineage>
</organism>
<feature type="region of interest" description="Disordered" evidence="17">
    <location>
        <begin position="477"/>
        <end position="497"/>
    </location>
</feature>
<evidence type="ECO:0000256" key="5">
    <source>
        <dbReference type="ARBA" id="ARBA00022737"/>
    </source>
</evidence>
<keyword evidence="21" id="KW-1185">Reference proteome</keyword>
<feature type="domain" description="AGC-kinase C-terminal" evidence="19">
    <location>
        <begin position="347"/>
        <end position="415"/>
    </location>
</feature>
<dbReference type="InterPro" id="IPR004092">
    <property type="entry name" value="Mbt"/>
</dbReference>
<evidence type="ECO:0000256" key="16">
    <source>
        <dbReference type="PROSITE-ProRule" id="PRU10141"/>
    </source>
</evidence>
<dbReference type="Gene3D" id="3.30.200.20">
    <property type="entry name" value="Phosphorylase Kinase, domain 1"/>
    <property type="match status" value="1"/>
</dbReference>
<dbReference type="PROSITE" id="PS51079">
    <property type="entry name" value="MBT"/>
    <property type="match status" value="3"/>
</dbReference>
<dbReference type="SUPFAM" id="SSF56112">
    <property type="entry name" value="Protein kinase-like (PK-like)"/>
    <property type="match status" value="1"/>
</dbReference>
<evidence type="ECO:0000259" key="18">
    <source>
        <dbReference type="PROSITE" id="PS50011"/>
    </source>
</evidence>
<gene>
    <name evidence="20" type="ORF">DAT39_005952</name>
</gene>
<keyword evidence="7 15" id="KW-0863">Zinc-finger</keyword>
<keyword evidence="3" id="KW-0808">Transferase</keyword>
<keyword evidence="9" id="KW-0862">Zinc</keyword>
<dbReference type="FunFam" id="1.10.510.10:FF:000008">
    <property type="entry name" value="Non-specific serine/threonine protein kinase"/>
    <property type="match status" value="1"/>
</dbReference>
<keyword evidence="2" id="KW-0723">Serine/threonine-protein kinase</keyword>
<feature type="compositionally biased region" description="Polar residues" evidence="17">
    <location>
        <begin position="968"/>
        <end position="982"/>
    </location>
</feature>
<dbReference type="Pfam" id="PF01530">
    <property type="entry name" value="zf-C2HC"/>
    <property type="match status" value="1"/>
</dbReference>
<dbReference type="Proteomes" id="UP000727407">
    <property type="component" value="Unassembled WGS sequence"/>
</dbReference>
<keyword evidence="10 16" id="KW-0067">ATP-binding</keyword>
<keyword evidence="4" id="KW-0479">Metal-binding</keyword>
<dbReference type="PROSITE" id="PS00108">
    <property type="entry name" value="PROTEIN_KINASE_ST"/>
    <property type="match status" value="1"/>
</dbReference>
<evidence type="ECO:0000256" key="8">
    <source>
        <dbReference type="ARBA" id="ARBA00022777"/>
    </source>
</evidence>
<dbReference type="InterPro" id="IPR000719">
    <property type="entry name" value="Prot_kinase_dom"/>
</dbReference>
<feature type="binding site" evidence="16">
    <location>
        <position position="127"/>
    </location>
    <ligand>
        <name>ATP</name>
        <dbReference type="ChEBI" id="CHEBI:30616"/>
    </ligand>
</feature>
<keyword evidence="6 16" id="KW-0547">Nucleotide-binding</keyword>
<dbReference type="CDD" id="cd20103">
    <property type="entry name" value="MBT_L3MBTL1-like_rpt3"/>
    <property type="match status" value="1"/>
</dbReference>
<feature type="domain" description="Protein kinase" evidence="18">
    <location>
        <begin position="89"/>
        <end position="346"/>
    </location>
</feature>
<dbReference type="GO" id="GO:0042393">
    <property type="term" value="F:histone binding"/>
    <property type="evidence" value="ECO:0007669"/>
    <property type="project" value="TreeGrafter"/>
</dbReference>
<keyword evidence="5" id="KW-0677">Repeat</keyword>
<comment type="subcellular location">
    <subcellularLocation>
        <location evidence="1">Nucleus</location>
    </subcellularLocation>
</comment>
<evidence type="ECO:0000256" key="4">
    <source>
        <dbReference type="ARBA" id="ARBA00022723"/>
    </source>
</evidence>
<dbReference type="InterPro" id="IPR000961">
    <property type="entry name" value="AGC-kinase_C"/>
</dbReference>
<keyword evidence="12" id="KW-0804">Transcription</keyword>
<dbReference type="PROSITE" id="PS00107">
    <property type="entry name" value="PROTEIN_KINASE_ATP"/>
    <property type="match status" value="1"/>
</dbReference>
<evidence type="ECO:0000256" key="17">
    <source>
        <dbReference type="SAM" id="MobiDB-lite"/>
    </source>
</evidence>
<keyword evidence="8" id="KW-0418">Kinase</keyword>
<dbReference type="SUPFAM" id="SSF63748">
    <property type="entry name" value="Tudor/PWWP/MBT"/>
    <property type="match status" value="3"/>
</dbReference>
<dbReference type="PROSITE" id="PS50011">
    <property type="entry name" value="PROTEIN_KINASE_DOM"/>
    <property type="match status" value="1"/>
</dbReference>
<feature type="compositionally biased region" description="Polar residues" evidence="17">
    <location>
        <begin position="936"/>
        <end position="959"/>
    </location>
</feature>
<comment type="caution">
    <text evidence="20">The sequence shown here is derived from an EMBL/GenBank/DDBJ whole genome shotgun (WGS) entry which is preliminary data.</text>
</comment>
<evidence type="ECO:0000259" key="19">
    <source>
        <dbReference type="PROSITE" id="PS51285"/>
    </source>
</evidence>
<dbReference type="PROSITE" id="PS51285">
    <property type="entry name" value="AGC_KINASE_CTER"/>
    <property type="match status" value="1"/>
</dbReference>
<evidence type="ECO:0000256" key="10">
    <source>
        <dbReference type="ARBA" id="ARBA00022840"/>
    </source>
</evidence>
<sequence>MVKQSRTPVTYARMKGIISYFAALIRERKHGSTDLLQKLGTKIPVYQHSTDSECFLRPEDSLSDESAAAAFFNSTAHELQRPQVSAADFDYFKVIGTGSFGEVLLAKYKATNKYYAVKVLQKHIILKKEAEGNIMCERNVLAKTLNHPFLVRFHFSFQTKERLCLVLDYASGGELFYHLQKERVFKESRARFYTAELASALGYLHSLHIIYRDLKPENILFDSEGHVVLTDFGLCKEGIVGRATTRTFCGTPEYLAPEVLQQHEYDRTVDWWGLGAVLHEMLYGLPPFYSADRMKMLGNIIYQPLVLKSGVSKAGRDFLKRLLNKDRSKRLGAKHDVDELKQHSFFSSIRWDDLVAKKIPPPFVPSLFRMTEFGTLEIVTDVEPKDKEEDSSCPQSETTHANGSSEPPNHSKQSETAAVRAYDVALSGLQTQTGSSIKVSATREDRSNVDMASCKSCGHSGSRDSFVQGKFCSPGCVQPSSGRSTPADPGEGERLGKRIRKKKKMFMESEDDEEDNIEEEEEKFRVSKGRKAAKLARLVTAAPTKKKAWSWPAYLEEEKAVSAPLKLFKEHQALPQSRNAFKVGMKLEGLDPCHPAFFCVLTVAEVQGYRIRLHFDGYPECHDFWVNADSWDVKPPGWCEKMGLKLLLPKGCKDGEFNWNTYVKNCRGQQAPKHFFKSLNSAVTPSGFRAGMKLEAVDRKNPSLICVATISAVVDNRLLIHFDNKDDTYDYWCDASSPYIHPVGYCEEANVTLTSPAECKQPKGFSWEKYLEETGTQAAPARAFKQRPPHGFQIGMKLEAVDRRNPMLIRVSTIADTDDHRVKIHFDGWSEEYNYWVDADSPDLHPVGWCQKTGHPLQNPSCSSDPQVPPGQGCPTPGCNGVGHIKGPRYGTHYTAVSCPYSELNLNKEGLLPDRLSGERPVTLSGPPRHRRTEAVAQQTPSTTPTASNPETNDNSDISSPAKPATTAKCTKSNQVKQEGNGKDSLQQFLHDSVFCGWEPPKFQHCWEKHGKLLPEALGLSAKTVAKWNTDEVASFVRKLPGCREHAAIFRNE</sequence>
<evidence type="ECO:0000256" key="13">
    <source>
        <dbReference type="ARBA" id="ARBA00023242"/>
    </source>
</evidence>
<name>A0A8J4ULJ9_CLAMG</name>
<dbReference type="InterPro" id="IPR011009">
    <property type="entry name" value="Kinase-like_dom_sf"/>
</dbReference>
<protein>
    <submittedName>
        <fullName evidence="20">Lethal(3)malignant brain tumor-like protein 4 isoform X1</fullName>
    </submittedName>
</protein>
<evidence type="ECO:0000256" key="2">
    <source>
        <dbReference type="ARBA" id="ARBA00022527"/>
    </source>
</evidence>
<keyword evidence="13" id="KW-0539">Nucleus</keyword>
<dbReference type="Gene3D" id="4.10.320.30">
    <property type="match status" value="1"/>
</dbReference>
<evidence type="ECO:0000256" key="3">
    <source>
        <dbReference type="ARBA" id="ARBA00022679"/>
    </source>
</evidence>
<dbReference type="GO" id="GO:0005634">
    <property type="term" value="C:nucleus"/>
    <property type="evidence" value="ECO:0007669"/>
    <property type="project" value="UniProtKB-SubCell"/>
</dbReference>
<evidence type="ECO:0000313" key="20">
    <source>
        <dbReference type="EMBL" id="KAF5904329.1"/>
    </source>
</evidence>
<evidence type="ECO:0000256" key="11">
    <source>
        <dbReference type="ARBA" id="ARBA00023015"/>
    </source>
</evidence>
<feature type="region of interest" description="Disordered" evidence="17">
    <location>
        <begin position="383"/>
        <end position="416"/>
    </location>
</feature>
<dbReference type="InterPro" id="IPR050548">
    <property type="entry name" value="PcG_chromatin_remod_factors"/>
</dbReference>
<feature type="repeat" description="MBT" evidence="14">
    <location>
        <begin position="549"/>
        <end position="649"/>
    </location>
</feature>
<evidence type="ECO:0000256" key="15">
    <source>
        <dbReference type="PROSITE-ProRule" id="PRU01143"/>
    </source>
</evidence>